<dbReference type="Pfam" id="PF00320">
    <property type="entry name" value="GATA"/>
    <property type="match status" value="1"/>
</dbReference>
<dbReference type="PROSITE" id="PS00344">
    <property type="entry name" value="GATA_ZN_FINGER_1"/>
    <property type="match status" value="1"/>
</dbReference>
<keyword evidence="9" id="KW-0010">Activator</keyword>
<dbReference type="SMART" id="SM00401">
    <property type="entry name" value="ZnF_GATA"/>
    <property type="match status" value="1"/>
</dbReference>
<comment type="similarity">
    <text evidence="3">Belongs to the type IV zinc-finger family. Class C subfamily.</text>
</comment>
<evidence type="ECO:0000256" key="13">
    <source>
        <dbReference type="SAM" id="MobiDB-lite"/>
    </source>
</evidence>
<evidence type="ECO:0000256" key="3">
    <source>
        <dbReference type="ARBA" id="ARBA00007722"/>
    </source>
</evidence>
<comment type="subcellular location">
    <subcellularLocation>
        <location evidence="2 12">Nucleus</location>
    </subcellularLocation>
</comment>
<dbReference type="CDD" id="cd00202">
    <property type="entry name" value="ZnF_GATA"/>
    <property type="match status" value="1"/>
</dbReference>
<dbReference type="OrthoDB" id="2162994at2759"/>
<evidence type="ECO:0000313" key="16">
    <source>
        <dbReference type="EMBL" id="VFQ68424.1"/>
    </source>
</evidence>
<dbReference type="EMBL" id="OOIL02000691">
    <property type="protein sequence ID" value="VFQ68424.1"/>
    <property type="molecule type" value="Genomic_DNA"/>
</dbReference>
<feature type="compositionally biased region" description="Polar residues" evidence="13">
    <location>
        <begin position="203"/>
        <end position="222"/>
    </location>
</feature>
<dbReference type="PANTHER" id="PTHR46125">
    <property type="entry name" value="GATA TRANSCRIPTION FACTOR 28"/>
    <property type="match status" value="1"/>
</dbReference>
<evidence type="ECO:0000259" key="14">
    <source>
        <dbReference type="PROSITE" id="PS51017"/>
    </source>
</evidence>
<dbReference type="PROSITE" id="PS51320">
    <property type="entry name" value="TIFY"/>
    <property type="match status" value="1"/>
</dbReference>
<keyword evidence="17" id="KW-1185">Reference proteome</keyword>
<evidence type="ECO:0000256" key="7">
    <source>
        <dbReference type="ARBA" id="ARBA00023015"/>
    </source>
</evidence>
<proteinExistence type="inferred from homology"/>
<dbReference type="InterPro" id="IPR010399">
    <property type="entry name" value="Tify_dom"/>
</dbReference>
<evidence type="ECO:0000256" key="2">
    <source>
        <dbReference type="ARBA" id="ARBA00004123"/>
    </source>
</evidence>
<feature type="domain" description="Tify" evidence="15">
    <location>
        <begin position="96"/>
        <end position="131"/>
    </location>
</feature>
<dbReference type="InterPro" id="IPR013088">
    <property type="entry name" value="Znf_NHR/GATA"/>
</dbReference>
<keyword evidence="8" id="KW-0238">DNA-binding</keyword>
<evidence type="ECO:0000256" key="5">
    <source>
        <dbReference type="ARBA" id="ARBA00022771"/>
    </source>
</evidence>
<reference evidence="16 17" key="1">
    <citation type="submission" date="2018-04" db="EMBL/GenBank/DDBJ databases">
        <authorList>
            <person name="Vogel A."/>
        </authorList>
    </citation>
    <scope>NUCLEOTIDE SEQUENCE [LARGE SCALE GENOMIC DNA]</scope>
</reference>
<keyword evidence="11 12" id="KW-0539">Nucleus</keyword>
<evidence type="ECO:0000256" key="9">
    <source>
        <dbReference type="ARBA" id="ARBA00023159"/>
    </source>
</evidence>
<dbReference type="GO" id="GO:0043565">
    <property type="term" value="F:sequence-specific DNA binding"/>
    <property type="evidence" value="ECO:0007669"/>
    <property type="project" value="InterPro"/>
</dbReference>
<dbReference type="InterPro" id="IPR045280">
    <property type="entry name" value="TIFY-like"/>
</dbReference>
<sequence>MEQTMYGNEAPPNTAVLYPDPDNPRPPFANDEEDGGGGGGGEDSMDDGSPHLQYEPHSHSQALHDGATETDASVDGISSRGFYAPAGLESISGTAAGAGANQLTLSFQGEVYVFDAVSPEKVQAVLLLLGGYEVPLSIPTDGVPSQNQRATSEFPGKLNQHQRAVSLNRFREKRKDRCFDKKIRYTVRKEVALRMQRKRGQFASPQSMSDGSSSADCNSNSGQEDQETFCSHCGIGSKSTPMMRRGPAGPRSLCNACGLKWAAKGLLGDVSKAPSTHVHDHNVS</sequence>
<gene>
    <name evidence="16" type="ORF">CCAM_LOCUS10200</name>
</gene>
<dbReference type="GO" id="GO:0006355">
    <property type="term" value="P:regulation of DNA-templated transcription"/>
    <property type="evidence" value="ECO:0007669"/>
    <property type="project" value="InterPro"/>
</dbReference>
<keyword evidence="7" id="KW-0805">Transcription regulation</keyword>
<evidence type="ECO:0000256" key="6">
    <source>
        <dbReference type="ARBA" id="ARBA00022833"/>
    </source>
</evidence>
<dbReference type="SMART" id="SM00979">
    <property type="entry name" value="TIFY"/>
    <property type="match status" value="1"/>
</dbReference>
<keyword evidence="4" id="KW-0479">Metal-binding</keyword>
<feature type="region of interest" description="Disordered" evidence="13">
    <location>
        <begin position="1"/>
        <end position="73"/>
    </location>
</feature>
<dbReference type="PROSITE" id="PS51017">
    <property type="entry name" value="CCT"/>
    <property type="match status" value="1"/>
</dbReference>
<dbReference type="Gene3D" id="3.30.50.10">
    <property type="entry name" value="Erythroid Transcription Factor GATA-1, subunit A"/>
    <property type="match status" value="1"/>
</dbReference>
<accession>A0A484KWL6</accession>
<keyword evidence="6" id="KW-0862">Zinc</keyword>
<evidence type="ECO:0000256" key="8">
    <source>
        <dbReference type="ARBA" id="ARBA00023125"/>
    </source>
</evidence>
<name>A0A484KWL6_9ASTE</name>
<evidence type="ECO:0000259" key="15">
    <source>
        <dbReference type="PROSITE" id="PS51320"/>
    </source>
</evidence>
<keyword evidence="10" id="KW-0804">Transcription</keyword>
<evidence type="ECO:0000256" key="11">
    <source>
        <dbReference type="ARBA" id="ARBA00023242"/>
    </source>
</evidence>
<evidence type="ECO:0000256" key="10">
    <source>
        <dbReference type="ARBA" id="ARBA00023163"/>
    </source>
</evidence>
<evidence type="ECO:0000256" key="4">
    <source>
        <dbReference type="ARBA" id="ARBA00022723"/>
    </source>
</evidence>
<dbReference type="InterPro" id="IPR000679">
    <property type="entry name" value="Znf_GATA"/>
</dbReference>
<evidence type="ECO:0008006" key="18">
    <source>
        <dbReference type="Google" id="ProtNLM"/>
    </source>
</evidence>
<feature type="domain" description="CCT" evidence="14">
    <location>
        <begin position="163"/>
        <end position="205"/>
    </location>
</feature>
<protein>
    <recommendedName>
        <fullName evidence="18">CCT domain-containing protein</fullName>
    </recommendedName>
</protein>
<comment type="function">
    <text evidence="1">Transcriptional activator that specifically binds 5'-GATA-3' or 5'-GAT-3' motifs within gene promoters.</text>
</comment>
<evidence type="ECO:0000256" key="1">
    <source>
        <dbReference type="ARBA" id="ARBA00002206"/>
    </source>
</evidence>
<dbReference type="SUPFAM" id="SSF57716">
    <property type="entry name" value="Glucocorticoid receptor-like (DNA-binding domain)"/>
    <property type="match status" value="1"/>
</dbReference>
<evidence type="ECO:0000256" key="12">
    <source>
        <dbReference type="PROSITE-ProRule" id="PRU00357"/>
    </source>
</evidence>
<dbReference type="PANTHER" id="PTHR46125:SF24">
    <property type="entry name" value="GATA TRANSCRIPTION FACTOR 18"/>
    <property type="match status" value="1"/>
</dbReference>
<dbReference type="GO" id="GO:0005634">
    <property type="term" value="C:nucleus"/>
    <property type="evidence" value="ECO:0007669"/>
    <property type="project" value="UniProtKB-SubCell"/>
</dbReference>
<feature type="region of interest" description="Disordered" evidence="13">
    <location>
        <begin position="197"/>
        <end position="222"/>
    </location>
</feature>
<organism evidence="16 17">
    <name type="scientific">Cuscuta campestris</name>
    <dbReference type="NCBI Taxonomy" id="132261"/>
    <lineage>
        <taxon>Eukaryota</taxon>
        <taxon>Viridiplantae</taxon>
        <taxon>Streptophyta</taxon>
        <taxon>Embryophyta</taxon>
        <taxon>Tracheophyta</taxon>
        <taxon>Spermatophyta</taxon>
        <taxon>Magnoliopsida</taxon>
        <taxon>eudicotyledons</taxon>
        <taxon>Gunneridae</taxon>
        <taxon>Pentapetalae</taxon>
        <taxon>asterids</taxon>
        <taxon>lamiids</taxon>
        <taxon>Solanales</taxon>
        <taxon>Convolvulaceae</taxon>
        <taxon>Cuscuteae</taxon>
        <taxon>Cuscuta</taxon>
        <taxon>Cuscuta subgen. Grammica</taxon>
        <taxon>Cuscuta sect. Cleistogrammica</taxon>
    </lineage>
</organism>
<dbReference type="Pfam" id="PF06200">
    <property type="entry name" value="tify"/>
    <property type="match status" value="1"/>
</dbReference>
<dbReference type="GO" id="GO:0008270">
    <property type="term" value="F:zinc ion binding"/>
    <property type="evidence" value="ECO:0007669"/>
    <property type="project" value="UniProtKB-KW"/>
</dbReference>
<evidence type="ECO:0000313" key="17">
    <source>
        <dbReference type="Proteomes" id="UP000595140"/>
    </source>
</evidence>
<dbReference type="InterPro" id="IPR010402">
    <property type="entry name" value="CCT_domain"/>
</dbReference>
<dbReference type="Pfam" id="PF06203">
    <property type="entry name" value="CCT"/>
    <property type="match status" value="1"/>
</dbReference>
<dbReference type="AlphaFoldDB" id="A0A484KWL6"/>
<keyword evidence="5" id="KW-0863">Zinc-finger</keyword>
<dbReference type="Proteomes" id="UP000595140">
    <property type="component" value="Unassembled WGS sequence"/>
</dbReference>